<dbReference type="InterPro" id="IPR011042">
    <property type="entry name" value="6-blade_b-propeller_TolB-like"/>
</dbReference>
<keyword evidence="1" id="KW-0472">Membrane</keyword>
<accession>A0A1G1X151</accession>
<protein>
    <recommendedName>
        <fullName evidence="4">Prepilin-type N-terminal cleavage/methylation domain-containing protein</fullName>
    </recommendedName>
</protein>
<dbReference type="AlphaFoldDB" id="A0A1G1X151"/>
<reference evidence="2 3" key="1">
    <citation type="journal article" date="2016" name="Nat. Commun.">
        <title>Thousands of microbial genomes shed light on interconnected biogeochemical processes in an aquifer system.</title>
        <authorList>
            <person name="Anantharaman K."/>
            <person name="Brown C.T."/>
            <person name="Hug L.A."/>
            <person name="Sharon I."/>
            <person name="Castelle C.J."/>
            <person name="Probst A.J."/>
            <person name="Thomas B.C."/>
            <person name="Singh A."/>
            <person name="Wilkins M.J."/>
            <person name="Karaoz U."/>
            <person name="Brodie E.L."/>
            <person name="Williams K.H."/>
            <person name="Hubbard S.S."/>
            <person name="Banfield J.F."/>
        </authorList>
    </citation>
    <scope>NUCLEOTIDE SEQUENCE [LARGE SCALE GENOMIC DNA]</scope>
</reference>
<keyword evidence="1" id="KW-0812">Transmembrane</keyword>
<sequence length="733" mass="78529">MISHHKSGYTLVELIVVMAISAVIMGALLYFFSGSITSYRSQVGHIFATADARNQVQRITDVIRNTQDNTSNDWLQEAGDNAIAVYTDIEGDGNLEKVAYRKSGTELTREVTIAGATTSGIIMRNVANTDAVFTYYDASGNSISVPETRTSLTVKNIGVSITVSSTDPQDANKQTVSTRITPRSKLQGDVSQIVGPVAAREVSIQLPRGNPPASNASASVVIKDPSSGDTLSTKTLTFSELNDGRLSVYANKLYAILNYKTDTGLGNPAGWYVWIAKSVPVLSSLFQVPLDSLYTNQCLGVSWATVQASTTSSCLPLDTALYPITSSETFQPILAYTENGNRDYVRDITFAPAPPFVNGSPAIDLIGQYVSQSDNPLVPLYTKNTNNDGQVGVNRFGFNSVSQGISIDTTRHRLFISDPNNNRVLVYNLNSNDTLSDRVPDYVLGQANFTSNLAATTQAGMKSPRGLAYDSVNRKLYVGDFTSGRVLIYDVSTITNGENAINVLGKTGFGGIGPSPATQAILYSPVGLAYDSIHRRLYVAQQTSNRVSVFDVSTITNGENAINVLGQSNFSITSPSATQSGLKTPQGLTYDGVHNRLFVADSGNGRALIYDVSTITNGENAINVLGKTTFSGSGGVASQRNMGSITGFAYDSLHNRLFVSDRNNNRILVFDLAVITNGENAMGVIGKTTYDSSNASTTQATLKQPGGLAYDSVNSRLYVGDIANNRIMIFSTP</sequence>
<dbReference type="NCBIfam" id="TIGR02532">
    <property type="entry name" value="IV_pilin_GFxxxE"/>
    <property type="match status" value="1"/>
</dbReference>
<dbReference type="PANTHER" id="PTHR46388:SF2">
    <property type="entry name" value="NHL REPEAT-CONTAINING PROTEIN 2"/>
    <property type="match status" value="1"/>
</dbReference>
<dbReference type="CDD" id="cd05819">
    <property type="entry name" value="NHL"/>
    <property type="match status" value="1"/>
</dbReference>
<dbReference type="EMBL" id="MHHR01000033">
    <property type="protein sequence ID" value="OGY33087.1"/>
    <property type="molecule type" value="Genomic_DNA"/>
</dbReference>
<dbReference type="SUPFAM" id="SSF63825">
    <property type="entry name" value="YWTD domain"/>
    <property type="match status" value="1"/>
</dbReference>
<dbReference type="Gene3D" id="2.120.10.30">
    <property type="entry name" value="TolB, C-terminal domain"/>
    <property type="match status" value="2"/>
</dbReference>
<name>A0A1G1X151_9BACT</name>
<evidence type="ECO:0000256" key="1">
    <source>
        <dbReference type="SAM" id="Phobius"/>
    </source>
</evidence>
<dbReference type="SUPFAM" id="SSF54523">
    <property type="entry name" value="Pili subunits"/>
    <property type="match status" value="1"/>
</dbReference>
<dbReference type="PANTHER" id="PTHR46388">
    <property type="entry name" value="NHL REPEAT-CONTAINING PROTEIN 2"/>
    <property type="match status" value="1"/>
</dbReference>
<dbReference type="Pfam" id="PF07963">
    <property type="entry name" value="N_methyl"/>
    <property type="match status" value="1"/>
</dbReference>
<feature type="transmembrane region" description="Helical" evidence="1">
    <location>
        <begin position="12"/>
        <end position="32"/>
    </location>
</feature>
<organism evidence="2 3">
    <name type="scientific">Candidatus Andersenbacteria bacterium RIFCSPHIGHO2_12_FULL_45_11</name>
    <dbReference type="NCBI Taxonomy" id="1797281"/>
    <lineage>
        <taxon>Bacteria</taxon>
        <taxon>Candidatus Anderseniibacteriota</taxon>
    </lineage>
</organism>
<dbReference type="PROSITE" id="PS00409">
    <property type="entry name" value="PROKAR_NTER_METHYL"/>
    <property type="match status" value="1"/>
</dbReference>
<evidence type="ECO:0000313" key="2">
    <source>
        <dbReference type="EMBL" id="OGY33087.1"/>
    </source>
</evidence>
<evidence type="ECO:0008006" key="4">
    <source>
        <dbReference type="Google" id="ProtNLM"/>
    </source>
</evidence>
<proteinExistence type="predicted"/>
<dbReference type="InterPro" id="IPR045584">
    <property type="entry name" value="Pilin-like"/>
</dbReference>
<dbReference type="InterPro" id="IPR012902">
    <property type="entry name" value="N_methyl_site"/>
</dbReference>
<comment type="caution">
    <text evidence="2">The sequence shown here is derived from an EMBL/GenBank/DDBJ whole genome shotgun (WGS) entry which is preliminary data.</text>
</comment>
<dbReference type="Proteomes" id="UP000177528">
    <property type="component" value="Unassembled WGS sequence"/>
</dbReference>
<gene>
    <name evidence="2" type="ORF">A3D99_01360</name>
</gene>
<evidence type="ECO:0000313" key="3">
    <source>
        <dbReference type="Proteomes" id="UP000177528"/>
    </source>
</evidence>
<keyword evidence="1" id="KW-1133">Transmembrane helix</keyword>